<dbReference type="VEuPathDB" id="TriTrypDB:LDHU3_19.0810"/>
<feature type="region of interest" description="Disordered" evidence="3">
    <location>
        <begin position="358"/>
        <end position="388"/>
    </location>
</feature>
<keyword evidence="1 5" id="KW-0489">Methyltransferase</keyword>
<dbReference type="GO" id="GO:0032981">
    <property type="term" value="P:mitochondrial respiratory chain complex I assembly"/>
    <property type="evidence" value="ECO:0007669"/>
    <property type="project" value="TreeGrafter"/>
</dbReference>
<dbReference type="InterPro" id="IPR029063">
    <property type="entry name" value="SAM-dependent_MTases_sf"/>
</dbReference>
<dbReference type="VEuPathDB" id="TriTrypDB:LdBPK_190730.1"/>
<reference evidence="6" key="1">
    <citation type="submission" date="2019-02" db="EMBL/GenBank/DDBJ databases">
        <title>FDA dAtabase for Regulatory Grade micrObial Sequences (FDA-ARGOS): Supporting development and validation of Infectious Disease Dx tests.</title>
        <authorList>
            <person name="Duncan R."/>
            <person name="Fisher C."/>
            <person name="Tallon L."/>
            <person name="Sadzewicz L."/>
            <person name="Sengamalay N."/>
            <person name="Ott S."/>
            <person name="Godinez A."/>
            <person name="Nagaraj S."/>
            <person name="Vavikolanu K."/>
            <person name="Vyas G."/>
            <person name="Nadendla S."/>
            <person name="Aluvathingal J."/>
            <person name="Sichtig H."/>
        </authorList>
    </citation>
    <scope>NUCLEOTIDE SEQUENCE [LARGE SCALE GENOMIC DNA]</scope>
    <source>
        <strain evidence="6">FDAARGOS_360</strain>
    </source>
</reference>
<sequence length="473" mass="52805">MPSPLVLTRAAPARGLNVKMFDRKVKGLQRSFVSSPACDIHKLCAQQMLDRRAFVKRDTPVVLEVGAHTGWYLRHMIERKELHGLKQYIQTDISEDRLNRNYEEIKDIIPPEVEFVQICCDEEQPSPFGIPDKSVDMVVSCLSMHWVNDLETSMVNVRKVLKRDGFFLNAMFGGNTLYELRGCFSMAQTETLGGVSPHVSPMIDGAGLSTLVLQAGFNIPTIDLDRHLLLYETPFHLMEHLAVMGESACHYMRQPMKRDVLLCACAIYDTMYKQNGLIPATFEVFHTIAWSPSPTQAKPLARGSGQIPLSSWNSKSRKQLQSVLDEYALNPNDEVLQNKAEDIFKKLREESAELMAKKGLDSRGFERDRDEEARRLDEKPVPPFQYDDANVDASPAAASVAAAGLNEVPRVQQARKPRAATAAQRKHRSSVRNAKCQGSGVSTPVVVASGRLFLSMLVSAYMTLVGMMGNPSH</sequence>
<dbReference type="PANTHER" id="PTHR13090">
    <property type="entry name" value="ARGININE-HYDROXYLASE NDUFAF5, MITOCHONDRIAL"/>
    <property type="match status" value="1"/>
</dbReference>
<keyword evidence="2 5" id="KW-0808">Transferase</keyword>
<dbReference type="CDD" id="cd02440">
    <property type="entry name" value="AdoMet_MTases"/>
    <property type="match status" value="1"/>
</dbReference>
<comment type="caution">
    <text evidence="5">The sequence shown here is derived from an EMBL/GenBank/DDBJ whole genome shotgun (WGS) entry which is preliminary data.</text>
</comment>
<dbReference type="EMBL" id="RHLD01000033">
    <property type="protein sequence ID" value="TPP41807.1"/>
    <property type="molecule type" value="Genomic_DNA"/>
</dbReference>
<dbReference type="GO" id="GO:0032259">
    <property type="term" value="P:methylation"/>
    <property type="evidence" value="ECO:0007669"/>
    <property type="project" value="UniProtKB-KW"/>
</dbReference>
<dbReference type="GO" id="GO:0005739">
    <property type="term" value="C:mitochondrion"/>
    <property type="evidence" value="ECO:0007669"/>
    <property type="project" value="TreeGrafter"/>
</dbReference>
<feature type="domain" description="Methyltransferase type 11" evidence="4">
    <location>
        <begin position="63"/>
        <end position="168"/>
    </location>
</feature>
<dbReference type="Gene3D" id="3.40.50.150">
    <property type="entry name" value="Vaccinia Virus protein VP39"/>
    <property type="match status" value="1"/>
</dbReference>
<evidence type="ECO:0000313" key="6">
    <source>
        <dbReference type="Proteomes" id="UP000318821"/>
    </source>
</evidence>
<accession>A0A504X9W4</accession>
<name>A0A504X9W4_LEIDO</name>
<gene>
    <name evidence="5" type="ORF">CGC20_8960</name>
</gene>
<dbReference type="Proteomes" id="UP000318821">
    <property type="component" value="Unassembled WGS sequence"/>
</dbReference>
<feature type="compositionally biased region" description="Basic and acidic residues" evidence="3">
    <location>
        <begin position="358"/>
        <end position="380"/>
    </location>
</feature>
<organism evidence="5 6">
    <name type="scientific">Leishmania donovani</name>
    <dbReference type="NCBI Taxonomy" id="5661"/>
    <lineage>
        <taxon>Eukaryota</taxon>
        <taxon>Discoba</taxon>
        <taxon>Euglenozoa</taxon>
        <taxon>Kinetoplastea</taxon>
        <taxon>Metakinetoplastina</taxon>
        <taxon>Trypanosomatida</taxon>
        <taxon>Trypanosomatidae</taxon>
        <taxon>Leishmaniinae</taxon>
        <taxon>Leishmania</taxon>
    </lineage>
</organism>
<evidence type="ECO:0000259" key="4">
    <source>
        <dbReference type="Pfam" id="PF08241"/>
    </source>
</evidence>
<evidence type="ECO:0000256" key="1">
    <source>
        <dbReference type="ARBA" id="ARBA00022603"/>
    </source>
</evidence>
<feature type="region of interest" description="Disordered" evidence="3">
    <location>
        <begin position="409"/>
        <end position="439"/>
    </location>
</feature>
<dbReference type="GO" id="GO:0008757">
    <property type="term" value="F:S-adenosylmethionine-dependent methyltransferase activity"/>
    <property type="evidence" value="ECO:0007669"/>
    <property type="project" value="InterPro"/>
</dbReference>
<evidence type="ECO:0000313" key="5">
    <source>
        <dbReference type="EMBL" id="TPP41807.1"/>
    </source>
</evidence>
<dbReference type="VEuPathDB" id="TriTrypDB:LdCL_190012300"/>
<dbReference type="InterPro" id="IPR050602">
    <property type="entry name" value="Malonyl-ACP_OMT"/>
</dbReference>
<dbReference type="Pfam" id="PF08241">
    <property type="entry name" value="Methyltransf_11"/>
    <property type="match status" value="1"/>
</dbReference>
<feature type="compositionally biased region" description="Basic residues" evidence="3">
    <location>
        <begin position="413"/>
        <end position="430"/>
    </location>
</feature>
<protein>
    <submittedName>
        <fullName evidence="5">Methyltransferase domain family protein</fullName>
    </submittedName>
</protein>
<evidence type="ECO:0000256" key="2">
    <source>
        <dbReference type="ARBA" id="ARBA00022679"/>
    </source>
</evidence>
<proteinExistence type="predicted"/>
<dbReference type="InterPro" id="IPR013216">
    <property type="entry name" value="Methyltransf_11"/>
</dbReference>
<dbReference type="PANTHER" id="PTHR13090:SF1">
    <property type="entry name" value="ARGININE-HYDROXYLASE NDUFAF5, MITOCHONDRIAL"/>
    <property type="match status" value="1"/>
</dbReference>
<dbReference type="SUPFAM" id="SSF53335">
    <property type="entry name" value="S-adenosyl-L-methionine-dependent methyltransferases"/>
    <property type="match status" value="1"/>
</dbReference>
<evidence type="ECO:0000256" key="3">
    <source>
        <dbReference type="SAM" id="MobiDB-lite"/>
    </source>
</evidence>
<dbReference type="AlphaFoldDB" id="A0A504X9W4"/>